<dbReference type="EMBL" id="JAWWNJ010000453">
    <property type="protein sequence ID" value="KAK6961868.1"/>
    <property type="molecule type" value="Genomic_DNA"/>
</dbReference>
<protein>
    <submittedName>
        <fullName evidence="1">Uncharacterized protein</fullName>
    </submittedName>
</protein>
<reference evidence="1 3" key="1">
    <citation type="journal article" date="2024" name="J Genomics">
        <title>Draft genome sequencing and assembly of Favolaschia claudopus CIRM-BRFM 2984 isolated from oak limbs.</title>
        <authorList>
            <person name="Navarro D."/>
            <person name="Drula E."/>
            <person name="Chaduli D."/>
            <person name="Cazenave R."/>
            <person name="Ahrendt S."/>
            <person name="Wang J."/>
            <person name="Lipzen A."/>
            <person name="Daum C."/>
            <person name="Barry K."/>
            <person name="Grigoriev I.V."/>
            <person name="Favel A."/>
            <person name="Rosso M.N."/>
            <person name="Martin F."/>
        </authorList>
    </citation>
    <scope>NUCLEOTIDE SEQUENCE [LARGE SCALE GENOMIC DNA]</scope>
    <source>
        <strain evidence="1 3">CIRM-BRFM 2984</strain>
    </source>
</reference>
<evidence type="ECO:0000313" key="1">
    <source>
        <dbReference type="EMBL" id="KAK6961868.1"/>
    </source>
</evidence>
<organism evidence="1 3">
    <name type="scientific">Favolaschia claudopus</name>
    <dbReference type="NCBI Taxonomy" id="2862362"/>
    <lineage>
        <taxon>Eukaryota</taxon>
        <taxon>Fungi</taxon>
        <taxon>Dikarya</taxon>
        <taxon>Basidiomycota</taxon>
        <taxon>Agaricomycotina</taxon>
        <taxon>Agaricomycetes</taxon>
        <taxon>Agaricomycetidae</taxon>
        <taxon>Agaricales</taxon>
        <taxon>Marasmiineae</taxon>
        <taxon>Mycenaceae</taxon>
        <taxon>Favolaschia</taxon>
    </lineage>
</organism>
<dbReference type="AlphaFoldDB" id="A0AAV9YXW3"/>
<dbReference type="EMBL" id="JAWWNJ010000037">
    <property type="protein sequence ID" value="KAK7022484.1"/>
    <property type="molecule type" value="Genomic_DNA"/>
</dbReference>
<accession>A0AAV9YXW3</accession>
<gene>
    <name evidence="2" type="ORF">R3P38DRAFT_3195877</name>
    <name evidence="1" type="ORF">R3P38DRAFT_3248976</name>
</gene>
<evidence type="ECO:0000313" key="2">
    <source>
        <dbReference type="EMBL" id="KAK7022484.1"/>
    </source>
</evidence>
<sequence length="319" mass="36214">MRSSPGAPALSEELLSRIFHLLVSHSVVVDFKRRHYDPYNLKAYTAPCINVGTINTPHYHFLYPKTTGYIFLTVAKQWHRVGVPHLYNKIILSSKEQTQTLEQTLAAQEDYGRHIKCLVLFSEAAFGKDLRSIFKAATNLETLSMPLSFGGGTGVSVAGLLKGLPLISPRELILHDTLTYRNGINRVTHIRNCPDPLLKKDKEVIKCLGVCFEKNWDQLESFWAAFPNQPGRYDSITRALAKSPKLHTIYIRDGDALEQDYIDELPHLKKVVIQGEEFEVDLEDSVGYVVEFESCESILLLWKPAFDELELESVYSPEF</sequence>
<keyword evidence="3" id="KW-1185">Reference proteome</keyword>
<evidence type="ECO:0000313" key="3">
    <source>
        <dbReference type="Proteomes" id="UP001362999"/>
    </source>
</evidence>
<comment type="caution">
    <text evidence="1">The sequence shown here is derived from an EMBL/GenBank/DDBJ whole genome shotgun (WGS) entry which is preliminary data.</text>
</comment>
<dbReference type="Proteomes" id="UP001362999">
    <property type="component" value="Unassembled WGS sequence"/>
</dbReference>
<proteinExistence type="predicted"/>
<name>A0AAV9YXW3_9AGAR</name>